<feature type="region of interest" description="Disordered" evidence="1">
    <location>
        <begin position="343"/>
        <end position="403"/>
    </location>
</feature>
<feature type="non-terminal residue" evidence="2">
    <location>
        <position position="537"/>
    </location>
</feature>
<feature type="compositionally biased region" description="Low complexity" evidence="1">
    <location>
        <begin position="348"/>
        <end position="362"/>
    </location>
</feature>
<accession>A0A8J4D505</accession>
<sequence length="537" mass="54856">MVVLCWRPASDSAPFETEKIDDFRRNIAANSASWPSLWNAYAEKVMAACDCGGALASILGASHNSSTFTVLGSWGPDAATLCSGRVLPSPWKLPSRSAARQQQELSVSPGKASLPAEIPSALTWKSGSQLSLPYEWHQLLGQACFSETQVLHAHLEPLVLGSKLVGALLVVTYPGKLPQSRERLLASAPFTSGESEGGDGATTSPVATLLQRLRPKKLKAAAAAATSANAGCKAGAASTPSPRLVRGIAAALAQLAFGPHLRAVSRVCSATQALIVATSLQDFSSILSCTLAEALAAELHINLNVRVAILPSLHGQYGYLLPLDLPNTAVAASIAELGQNRNTPVKRAASSTLSGATSSVSGRAPKNNGRAGSFSGQVPQSGPSALTSAPGGMAGKGDSGRATPFPLSSSLLLQLMRPGAGNRLGNGSVHAGASSGKGSLSYYPEEPTVRSIVITAKASVVDAASCTTTIGSTKESGMQTPSCRGPGPQRGGVGVNSGVPPSVSTGAVSGMVVANLHAWMQDVERPSSDVALLMMAA</sequence>
<comment type="caution">
    <text evidence="2">The sequence shown here is derived from an EMBL/GenBank/DDBJ whole genome shotgun (WGS) entry which is preliminary data.</text>
</comment>
<dbReference type="EMBL" id="BNCQ01000002">
    <property type="protein sequence ID" value="GIL95757.1"/>
    <property type="molecule type" value="Genomic_DNA"/>
</dbReference>
<protein>
    <submittedName>
        <fullName evidence="2">Uncharacterized protein</fullName>
    </submittedName>
</protein>
<evidence type="ECO:0000313" key="2">
    <source>
        <dbReference type="EMBL" id="GIL95757.1"/>
    </source>
</evidence>
<gene>
    <name evidence="2" type="ORF">Vretimale_1603</name>
</gene>
<dbReference type="Proteomes" id="UP000722791">
    <property type="component" value="Unassembled WGS sequence"/>
</dbReference>
<feature type="compositionally biased region" description="Polar residues" evidence="1">
    <location>
        <begin position="374"/>
        <end position="387"/>
    </location>
</feature>
<dbReference type="AlphaFoldDB" id="A0A8J4D505"/>
<proteinExistence type="predicted"/>
<name>A0A8J4D505_9CHLO</name>
<evidence type="ECO:0000313" key="3">
    <source>
        <dbReference type="Proteomes" id="UP000722791"/>
    </source>
</evidence>
<organism evidence="2 3">
    <name type="scientific">Volvox reticuliferus</name>
    <dbReference type="NCBI Taxonomy" id="1737510"/>
    <lineage>
        <taxon>Eukaryota</taxon>
        <taxon>Viridiplantae</taxon>
        <taxon>Chlorophyta</taxon>
        <taxon>core chlorophytes</taxon>
        <taxon>Chlorophyceae</taxon>
        <taxon>CS clade</taxon>
        <taxon>Chlamydomonadales</taxon>
        <taxon>Volvocaceae</taxon>
        <taxon>Volvox</taxon>
    </lineage>
</organism>
<reference evidence="2" key="1">
    <citation type="journal article" date="2021" name="Proc. Natl. Acad. Sci. U.S.A.">
        <title>Three genomes in the algal genus Volvox reveal the fate of a haploid sex-determining region after a transition to homothallism.</title>
        <authorList>
            <person name="Yamamoto K."/>
            <person name="Hamaji T."/>
            <person name="Kawai-Toyooka H."/>
            <person name="Matsuzaki R."/>
            <person name="Takahashi F."/>
            <person name="Nishimura Y."/>
            <person name="Kawachi M."/>
            <person name="Noguchi H."/>
            <person name="Minakuchi Y."/>
            <person name="Umen J.G."/>
            <person name="Toyoda A."/>
            <person name="Nozaki H."/>
        </authorList>
    </citation>
    <scope>NUCLEOTIDE SEQUENCE</scope>
    <source>
        <strain evidence="2">NIES-3785</strain>
    </source>
</reference>
<evidence type="ECO:0000256" key="1">
    <source>
        <dbReference type="SAM" id="MobiDB-lite"/>
    </source>
</evidence>